<evidence type="ECO:0000313" key="7">
    <source>
        <dbReference type="EMBL" id="SEQ27473.1"/>
    </source>
</evidence>
<accession>A0A1H9EQI7</accession>
<dbReference type="SUPFAM" id="SSF88659">
    <property type="entry name" value="Sigma3 and sigma4 domains of RNA polymerase sigma factors"/>
    <property type="match status" value="1"/>
</dbReference>
<keyword evidence="8" id="KW-1185">Reference proteome</keyword>
<evidence type="ECO:0000256" key="3">
    <source>
        <dbReference type="ARBA" id="ARBA00023082"/>
    </source>
</evidence>
<feature type="domain" description="RNA polymerase sigma factor 70 region 4 type 2" evidence="6">
    <location>
        <begin position="132"/>
        <end position="184"/>
    </location>
</feature>
<dbReference type="CDD" id="cd06171">
    <property type="entry name" value="Sigma70_r4"/>
    <property type="match status" value="1"/>
</dbReference>
<reference evidence="8" key="1">
    <citation type="submission" date="2016-10" db="EMBL/GenBank/DDBJ databases">
        <authorList>
            <person name="Varghese N."/>
            <person name="Submissions S."/>
        </authorList>
    </citation>
    <scope>NUCLEOTIDE SEQUENCE [LARGE SCALE GENOMIC DNA]</scope>
    <source>
        <strain evidence="8">DSM 44437</strain>
    </source>
</reference>
<keyword evidence="2" id="KW-0805">Transcription regulation</keyword>
<dbReference type="InterPro" id="IPR039425">
    <property type="entry name" value="RNA_pol_sigma-70-like"/>
</dbReference>
<protein>
    <submittedName>
        <fullName evidence="7">RNA polymerase sigma-70 factor, ECF subfamily</fullName>
    </submittedName>
</protein>
<evidence type="ECO:0000256" key="1">
    <source>
        <dbReference type="ARBA" id="ARBA00010641"/>
    </source>
</evidence>
<evidence type="ECO:0000256" key="4">
    <source>
        <dbReference type="ARBA" id="ARBA00023163"/>
    </source>
</evidence>
<proteinExistence type="inferred from homology"/>
<dbReference type="GO" id="GO:0016987">
    <property type="term" value="F:sigma factor activity"/>
    <property type="evidence" value="ECO:0007669"/>
    <property type="project" value="UniProtKB-KW"/>
</dbReference>
<evidence type="ECO:0000259" key="5">
    <source>
        <dbReference type="Pfam" id="PF04542"/>
    </source>
</evidence>
<dbReference type="PANTHER" id="PTHR43133:SF62">
    <property type="entry name" value="RNA POLYMERASE SIGMA FACTOR SIGZ"/>
    <property type="match status" value="1"/>
</dbReference>
<dbReference type="GO" id="GO:0006352">
    <property type="term" value="P:DNA-templated transcription initiation"/>
    <property type="evidence" value="ECO:0007669"/>
    <property type="project" value="InterPro"/>
</dbReference>
<evidence type="ECO:0000256" key="2">
    <source>
        <dbReference type="ARBA" id="ARBA00023015"/>
    </source>
</evidence>
<dbReference type="Proteomes" id="UP000199503">
    <property type="component" value="Unassembled WGS sequence"/>
</dbReference>
<dbReference type="STRING" id="65499.SAMN04488000_102377"/>
<dbReference type="InterPro" id="IPR036388">
    <property type="entry name" value="WH-like_DNA-bd_sf"/>
</dbReference>
<sequence length="195" mass="21603">MLPAVVTAVNDTGDTADEVAKSFVAGDDGALRAVYDRYAPAVLRVAAATLGTHADAEDIVQTTFVTAWRTRRSFDPARGSLLVWLLTIARSRSLDQLRTRSRQTNTVKALRSSSTETMSDEAVRPERVVDRMIVLEAIGELPLQQQRVLFLAFYDDLTHEQIASVTSLPLGTVKSHLRRGVARLRKRWEVDGVAR</sequence>
<dbReference type="Pfam" id="PF08281">
    <property type="entry name" value="Sigma70_r4_2"/>
    <property type="match status" value="1"/>
</dbReference>
<comment type="similarity">
    <text evidence="1">Belongs to the sigma-70 factor family. ECF subfamily.</text>
</comment>
<dbReference type="InterPro" id="IPR007627">
    <property type="entry name" value="RNA_pol_sigma70_r2"/>
</dbReference>
<dbReference type="Gene3D" id="1.10.1740.10">
    <property type="match status" value="1"/>
</dbReference>
<feature type="domain" description="RNA polymerase sigma-70 region 2" evidence="5">
    <location>
        <begin position="35"/>
        <end position="102"/>
    </location>
</feature>
<dbReference type="InterPro" id="IPR013324">
    <property type="entry name" value="RNA_pol_sigma_r3/r4-like"/>
</dbReference>
<dbReference type="Gene3D" id="1.10.10.10">
    <property type="entry name" value="Winged helix-like DNA-binding domain superfamily/Winged helix DNA-binding domain"/>
    <property type="match status" value="1"/>
</dbReference>
<dbReference type="SUPFAM" id="SSF88946">
    <property type="entry name" value="Sigma2 domain of RNA polymerase sigma factors"/>
    <property type="match status" value="1"/>
</dbReference>
<evidence type="ECO:0000313" key="8">
    <source>
        <dbReference type="Proteomes" id="UP000199503"/>
    </source>
</evidence>
<dbReference type="EMBL" id="FOFV01000002">
    <property type="protein sequence ID" value="SEQ27473.1"/>
    <property type="molecule type" value="Genomic_DNA"/>
</dbReference>
<dbReference type="NCBIfam" id="TIGR02937">
    <property type="entry name" value="sigma70-ECF"/>
    <property type="match status" value="1"/>
</dbReference>
<dbReference type="InterPro" id="IPR013325">
    <property type="entry name" value="RNA_pol_sigma_r2"/>
</dbReference>
<dbReference type="PANTHER" id="PTHR43133">
    <property type="entry name" value="RNA POLYMERASE ECF-TYPE SIGMA FACTO"/>
    <property type="match status" value="1"/>
</dbReference>
<keyword evidence="4" id="KW-0804">Transcription</keyword>
<dbReference type="InterPro" id="IPR013249">
    <property type="entry name" value="RNA_pol_sigma70_r4_t2"/>
</dbReference>
<dbReference type="AlphaFoldDB" id="A0A1H9EQI7"/>
<dbReference type="RefSeq" id="WP_089911569.1">
    <property type="nucleotide sequence ID" value="NZ_FOFV01000002.1"/>
</dbReference>
<dbReference type="InterPro" id="IPR014284">
    <property type="entry name" value="RNA_pol_sigma-70_dom"/>
</dbReference>
<dbReference type="OrthoDB" id="5243766at2"/>
<gene>
    <name evidence="7" type="ORF">SAMN04488000_102377</name>
</gene>
<evidence type="ECO:0000259" key="6">
    <source>
        <dbReference type="Pfam" id="PF08281"/>
    </source>
</evidence>
<dbReference type="GO" id="GO:0003677">
    <property type="term" value="F:DNA binding"/>
    <property type="evidence" value="ECO:0007669"/>
    <property type="project" value="InterPro"/>
</dbReference>
<dbReference type="Pfam" id="PF04542">
    <property type="entry name" value="Sigma70_r2"/>
    <property type="match status" value="1"/>
</dbReference>
<keyword evidence="3" id="KW-0731">Sigma factor</keyword>
<organism evidence="7 8">
    <name type="scientific">Lentzea albida</name>
    <dbReference type="NCBI Taxonomy" id="65499"/>
    <lineage>
        <taxon>Bacteria</taxon>
        <taxon>Bacillati</taxon>
        <taxon>Actinomycetota</taxon>
        <taxon>Actinomycetes</taxon>
        <taxon>Pseudonocardiales</taxon>
        <taxon>Pseudonocardiaceae</taxon>
        <taxon>Lentzea</taxon>
    </lineage>
</organism>
<name>A0A1H9EQI7_9PSEU</name>